<proteinExistence type="predicted"/>
<dbReference type="AlphaFoldDB" id="A0A6B3SM80"/>
<reference evidence="1 2" key="1">
    <citation type="submission" date="2020-02" db="EMBL/GenBank/DDBJ databases">
        <authorList>
            <person name="Kim M.K."/>
        </authorList>
    </citation>
    <scope>NUCLEOTIDE SEQUENCE [LARGE SCALE GENOMIC DNA]</scope>
    <source>
        <strain evidence="1 2">17J57-3</strain>
    </source>
</reference>
<dbReference type="Gene3D" id="3.30.70.2650">
    <property type="match status" value="1"/>
</dbReference>
<dbReference type="GO" id="GO:0006351">
    <property type="term" value="P:DNA-templated transcription"/>
    <property type="evidence" value="ECO:0007669"/>
    <property type="project" value="TreeGrafter"/>
</dbReference>
<gene>
    <name evidence="1" type="ORF">G3574_00080</name>
</gene>
<comment type="caution">
    <text evidence="1">The sequence shown here is derived from an EMBL/GenBank/DDBJ whole genome shotgun (WGS) entry which is preliminary data.</text>
</comment>
<dbReference type="InterPro" id="IPR036388">
    <property type="entry name" value="WH-like_DNA-bd_sf"/>
</dbReference>
<keyword evidence="2" id="KW-1185">Reference proteome</keyword>
<organism evidence="1 2">
    <name type="scientific">Noviherbaspirillum galbum</name>
    <dbReference type="NCBI Taxonomy" id="2709383"/>
    <lineage>
        <taxon>Bacteria</taxon>
        <taxon>Pseudomonadati</taxon>
        <taxon>Pseudomonadota</taxon>
        <taxon>Betaproteobacteria</taxon>
        <taxon>Burkholderiales</taxon>
        <taxon>Oxalobacteraceae</taxon>
        <taxon>Noviherbaspirillum</taxon>
    </lineage>
</organism>
<accession>A0A6B3SM80</accession>
<dbReference type="RefSeq" id="WP_163959631.1">
    <property type="nucleotide sequence ID" value="NZ_JAAIVB010000003.1"/>
</dbReference>
<dbReference type="PANTHER" id="PTHR30319:SF1">
    <property type="entry name" value="TRANSCRIPTIONAL REPRESSOR PAAX"/>
    <property type="match status" value="1"/>
</dbReference>
<sequence>MTNDIFLDAIPAPDLMLDLLTAHEQPLSARALCRSAEVMGIEPVAARVALTRLLGQKKISQPKRGCYAINRAAGGLRSDIDDWRKEARTVSWNGAWVAVHDAAVARSDKPAWRHHRLALSLRGFAEFKPSLQVRPDNLRGGVSGVREQLVELGLSPSAIVFRMTELDQAALASAGKLWNTEALAREYRTLTAMLDRRHDDSPRVPREQQLRESMLLGRHVIARLIRDPLLPPEIMPQQARQALVRAMTRYGGTARRLWQEFIAETGG</sequence>
<dbReference type="Gene3D" id="1.10.10.10">
    <property type="entry name" value="Winged helix-like DNA-binding domain superfamily/Winged helix DNA-binding domain"/>
    <property type="match status" value="1"/>
</dbReference>
<evidence type="ECO:0000313" key="1">
    <source>
        <dbReference type="EMBL" id="NEX59462.1"/>
    </source>
</evidence>
<name>A0A6B3SM80_9BURK</name>
<evidence type="ECO:0000313" key="2">
    <source>
        <dbReference type="Proteomes" id="UP000482155"/>
    </source>
</evidence>
<protein>
    <submittedName>
        <fullName evidence="1">PaaX family transcriptional regulator</fullName>
    </submittedName>
</protein>
<dbReference type="EMBL" id="JAAIVB010000003">
    <property type="protein sequence ID" value="NEX59462.1"/>
    <property type="molecule type" value="Genomic_DNA"/>
</dbReference>
<dbReference type="Proteomes" id="UP000482155">
    <property type="component" value="Unassembled WGS sequence"/>
</dbReference>
<dbReference type="PANTHER" id="PTHR30319">
    <property type="entry name" value="PHENYLACETIC ACID REGULATOR-RELATED TRANSCRIPTIONAL REPRESSOR"/>
    <property type="match status" value="1"/>
</dbReference>